<feature type="compositionally biased region" description="Basic and acidic residues" evidence="1">
    <location>
        <begin position="269"/>
        <end position="278"/>
    </location>
</feature>
<feature type="compositionally biased region" description="Low complexity" evidence="1">
    <location>
        <begin position="145"/>
        <end position="157"/>
    </location>
</feature>
<dbReference type="EMBL" id="LCWV01000006">
    <property type="protein sequence ID" value="PWI72337.1"/>
    <property type="molecule type" value="Genomic_DNA"/>
</dbReference>
<feature type="compositionally biased region" description="Basic and acidic residues" evidence="1">
    <location>
        <begin position="9"/>
        <end position="21"/>
    </location>
</feature>
<keyword evidence="2" id="KW-1133">Transmembrane helix</keyword>
<comment type="caution">
    <text evidence="3">The sequence shown here is derived from an EMBL/GenBank/DDBJ whole genome shotgun (WGS) entry which is preliminary data.</text>
</comment>
<accession>A0A2U3ECU3</accession>
<evidence type="ECO:0000313" key="3">
    <source>
        <dbReference type="EMBL" id="PWI72337.1"/>
    </source>
</evidence>
<protein>
    <submittedName>
        <fullName evidence="3">Uncharacterized protein</fullName>
    </submittedName>
</protein>
<dbReference type="AlphaFoldDB" id="A0A2U3ECU3"/>
<evidence type="ECO:0000256" key="2">
    <source>
        <dbReference type="SAM" id="Phobius"/>
    </source>
</evidence>
<feature type="region of interest" description="Disordered" evidence="1">
    <location>
        <begin position="1"/>
        <end position="63"/>
    </location>
</feature>
<sequence>MMRAVAGDGDDRRGFRGDPVRSRVRPRAGAAAAGASAWPARSRGSPLGRMGTAGAGCRKREETAAVEVRGRRAMGGPAASAGRLVVVVVVMLMLMLMSGGRLGGRGAGKVRAQIENRKHLGVAEHGPAGTLHGRAPGGDLGGDAGSASGQQQQLSDLRVGPRQSDVVDPVACGRRLKRPRRHCQQQHIRSDRGPLFGLEAVTRCAYQHHAAAPLVVLRARAATSSRLGAASVVGVVVTHPSLAYTHLHRLPAGIGRALLSSRRPIPPRQVERCGESRRQSPAPRPPIRHRQVRSTTRATTAFVTRCPRAWLWAPHAGHRHKPQSMRIWTPLASVQHLAYASTRHVVGAALPLSILLPANVQNNVSQGDQSKARTLLDISKSTSAS</sequence>
<dbReference type="Proteomes" id="UP000245956">
    <property type="component" value="Unassembled WGS sequence"/>
</dbReference>
<keyword evidence="2" id="KW-0472">Membrane</keyword>
<keyword evidence="2" id="KW-0812">Transmembrane</keyword>
<evidence type="ECO:0000313" key="4">
    <source>
        <dbReference type="Proteomes" id="UP000245956"/>
    </source>
</evidence>
<feature type="region of interest" description="Disordered" evidence="1">
    <location>
        <begin position="121"/>
        <end position="163"/>
    </location>
</feature>
<reference evidence="3 4" key="1">
    <citation type="journal article" date="2016" name="Front. Microbiol.">
        <title>Genome and transcriptome sequences reveal the specific parasitism of the nematophagous Purpureocillium lilacinum 36-1.</title>
        <authorList>
            <person name="Xie J."/>
            <person name="Li S."/>
            <person name="Mo C."/>
            <person name="Xiao X."/>
            <person name="Peng D."/>
            <person name="Wang G."/>
            <person name="Xiao Y."/>
        </authorList>
    </citation>
    <scope>NUCLEOTIDE SEQUENCE [LARGE SCALE GENOMIC DNA]</scope>
    <source>
        <strain evidence="3 4">36-1</strain>
    </source>
</reference>
<proteinExistence type="predicted"/>
<gene>
    <name evidence="3" type="ORF">PCL_10960</name>
</gene>
<feature type="compositionally biased region" description="Gly residues" evidence="1">
    <location>
        <begin position="135"/>
        <end position="144"/>
    </location>
</feature>
<name>A0A2U3ECU3_PURLI</name>
<feature type="transmembrane region" description="Helical" evidence="2">
    <location>
        <begin position="81"/>
        <end position="100"/>
    </location>
</feature>
<feature type="compositionally biased region" description="Low complexity" evidence="1">
    <location>
        <begin position="27"/>
        <end position="46"/>
    </location>
</feature>
<evidence type="ECO:0000256" key="1">
    <source>
        <dbReference type="SAM" id="MobiDB-lite"/>
    </source>
</evidence>
<feature type="region of interest" description="Disordered" evidence="1">
    <location>
        <begin position="265"/>
        <end position="297"/>
    </location>
</feature>
<organism evidence="3 4">
    <name type="scientific">Purpureocillium lilacinum</name>
    <name type="common">Paecilomyces lilacinus</name>
    <dbReference type="NCBI Taxonomy" id="33203"/>
    <lineage>
        <taxon>Eukaryota</taxon>
        <taxon>Fungi</taxon>
        <taxon>Dikarya</taxon>
        <taxon>Ascomycota</taxon>
        <taxon>Pezizomycotina</taxon>
        <taxon>Sordariomycetes</taxon>
        <taxon>Hypocreomycetidae</taxon>
        <taxon>Hypocreales</taxon>
        <taxon>Ophiocordycipitaceae</taxon>
        <taxon>Purpureocillium</taxon>
    </lineage>
</organism>